<dbReference type="InterPro" id="IPR043502">
    <property type="entry name" value="DNA/RNA_pol_sf"/>
</dbReference>
<comment type="caution">
    <text evidence="2">The sequence shown here is derived from an EMBL/GenBank/DDBJ whole genome shotgun (WGS) entry which is preliminary data.</text>
</comment>
<dbReference type="AlphaFoldDB" id="A0AAE0BAZ8"/>
<gene>
    <name evidence="2" type="ORF">CYMTET_57094</name>
</gene>
<evidence type="ECO:0000256" key="1">
    <source>
        <dbReference type="SAM" id="MobiDB-lite"/>
    </source>
</evidence>
<dbReference type="SUPFAM" id="SSF56672">
    <property type="entry name" value="DNA/RNA polymerases"/>
    <property type="match status" value="1"/>
</dbReference>
<evidence type="ECO:0000313" key="3">
    <source>
        <dbReference type="Proteomes" id="UP001190700"/>
    </source>
</evidence>
<sequence length="449" mass="49902">MRGGAGDAIEVQATGGTAAVGVREPSSDKRAREDENENEEEEEADGTVFEEGEEVATAERTKKGKRGAGISPDDLARDEELKRRMDAFLMQKVAGYAPATGKGENSFLALREAPSAKLRKQIVADPMSGEMRYAWADLYDFDTQVRDDMIAVEEEEREEVREPVSHVLREPAGGKEEAARRKARKPERTWTAKFLALFTAVGVSLASYGVPEADHRQYLQDVEAVGAVVSPLTLRADRWAQAAWRLPGAEAVVRGIATGFSWQQAEPEEFFRVENYVPPEHEEKVEMKLQEEEAAGRMVRTDVESVPGVSALGIVLRVVDGKVKERIVHDLSRPVGLSVNDNCEIDKRRFQSVEEAFGLLQPYSFMAKIDLKSAYTFVGIAAPLWRFLASEFGGVLRIDTRFPFGVKAARGLFHDITQLVKLMMQQRGFPGIVVYLDDFILVADSEEDC</sequence>
<dbReference type="PANTHER" id="PTHR33050:SF7">
    <property type="entry name" value="RIBONUCLEASE H"/>
    <property type="match status" value="1"/>
</dbReference>
<evidence type="ECO:0000313" key="2">
    <source>
        <dbReference type="EMBL" id="KAK3232557.1"/>
    </source>
</evidence>
<dbReference type="Gene3D" id="3.10.10.10">
    <property type="entry name" value="HIV Type 1 Reverse Transcriptase, subunit A, domain 1"/>
    <property type="match status" value="1"/>
</dbReference>
<dbReference type="Gene3D" id="3.30.70.270">
    <property type="match status" value="1"/>
</dbReference>
<name>A0AAE0BAZ8_9CHLO</name>
<feature type="region of interest" description="Disordered" evidence="1">
    <location>
        <begin position="1"/>
        <end position="78"/>
    </location>
</feature>
<proteinExistence type="predicted"/>
<protein>
    <recommendedName>
        <fullName evidence="4">Reverse transcriptase domain-containing protein</fullName>
    </recommendedName>
</protein>
<dbReference type="InterPro" id="IPR043128">
    <property type="entry name" value="Rev_trsase/Diguanyl_cyclase"/>
</dbReference>
<evidence type="ECO:0008006" key="4">
    <source>
        <dbReference type="Google" id="ProtNLM"/>
    </source>
</evidence>
<reference evidence="2 3" key="1">
    <citation type="journal article" date="2015" name="Genome Biol. Evol.">
        <title>Comparative Genomics of a Bacterivorous Green Alga Reveals Evolutionary Causalities and Consequences of Phago-Mixotrophic Mode of Nutrition.</title>
        <authorList>
            <person name="Burns J.A."/>
            <person name="Paasch A."/>
            <person name="Narechania A."/>
            <person name="Kim E."/>
        </authorList>
    </citation>
    <scope>NUCLEOTIDE SEQUENCE [LARGE SCALE GENOMIC DNA]</scope>
    <source>
        <strain evidence="2 3">PLY_AMNH</strain>
    </source>
</reference>
<accession>A0AAE0BAZ8</accession>
<dbReference type="EMBL" id="LGRX02035944">
    <property type="protein sequence ID" value="KAK3232557.1"/>
    <property type="molecule type" value="Genomic_DNA"/>
</dbReference>
<keyword evidence="3" id="KW-1185">Reference proteome</keyword>
<dbReference type="PANTHER" id="PTHR33050">
    <property type="entry name" value="REVERSE TRANSCRIPTASE DOMAIN-CONTAINING PROTEIN"/>
    <property type="match status" value="1"/>
</dbReference>
<feature type="compositionally biased region" description="Acidic residues" evidence="1">
    <location>
        <begin position="34"/>
        <end position="56"/>
    </location>
</feature>
<organism evidence="2 3">
    <name type="scientific">Cymbomonas tetramitiformis</name>
    <dbReference type="NCBI Taxonomy" id="36881"/>
    <lineage>
        <taxon>Eukaryota</taxon>
        <taxon>Viridiplantae</taxon>
        <taxon>Chlorophyta</taxon>
        <taxon>Pyramimonadophyceae</taxon>
        <taxon>Pyramimonadales</taxon>
        <taxon>Pyramimonadaceae</taxon>
        <taxon>Cymbomonas</taxon>
    </lineage>
</organism>
<dbReference type="Proteomes" id="UP001190700">
    <property type="component" value="Unassembled WGS sequence"/>
</dbReference>
<dbReference type="InterPro" id="IPR052055">
    <property type="entry name" value="Hepadnavirus_pol/RT"/>
</dbReference>